<reference evidence="1" key="1">
    <citation type="submission" date="2020-05" db="EMBL/GenBank/DDBJ databases">
        <title>Large-scale comparative analyses of tick genomes elucidate their genetic diversity and vector capacities.</title>
        <authorList>
            <person name="Jia N."/>
            <person name="Wang J."/>
            <person name="Shi W."/>
            <person name="Du L."/>
            <person name="Sun Y."/>
            <person name="Zhan W."/>
            <person name="Jiang J."/>
            <person name="Wang Q."/>
            <person name="Zhang B."/>
            <person name="Ji P."/>
            <person name="Sakyi L.B."/>
            <person name="Cui X."/>
            <person name="Yuan T."/>
            <person name="Jiang B."/>
            <person name="Yang W."/>
            <person name="Lam T.T.-Y."/>
            <person name="Chang Q."/>
            <person name="Ding S."/>
            <person name="Wang X."/>
            <person name="Zhu J."/>
            <person name="Ruan X."/>
            <person name="Zhao L."/>
            <person name="Wei J."/>
            <person name="Que T."/>
            <person name="Du C."/>
            <person name="Cheng J."/>
            <person name="Dai P."/>
            <person name="Han X."/>
            <person name="Huang E."/>
            <person name="Gao Y."/>
            <person name="Liu J."/>
            <person name="Shao H."/>
            <person name="Ye R."/>
            <person name="Li L."/>
            <person name="Wei W."/>
            <person name="Wang X."/>
            <person name="Wang C."/>
            <person name="Yang T."/>
            <person name="Huo Q."/>
            <person name="Li W."/>
            <person name="Guo W."/>
            <person name="Chen H."/>
            <person name="Zhou L."/>
            <person name="Ni X."/>
            <person name="Tian J."/>
            <person name="Zhou Y."/>
            <person name="Sheng Y."/>
            <person name="Liu T."/>
            <person name="Pan Y."/>
            <person name="Xia L."/>
            <person name="Li J."/>
            <person name="Zhao F."/>
            <person name="Cao W."/>
        </authorList>
    </citation>
    <scope>NUCLEOTIDE SEQUENCE</scope>
    <source>
        <strain evidence="1">Hyas-2018</strain>
    </source>
</reference>
<dbReference type="EMBL" id="CM023481">
    <property type="protein sequence ID" value="KAH6944326.1"/>
    <property type="molecule type" value="Genomic_DNA"/>
</dbReference>
<evidence type="ECO:0000313" key="2">
    <source>
        <dbReference type="Proteomes" id="UP000821845"/>
    </source>
</evidence>
<accession>A0ACB7TB16</accession>
<gene>
    <name evidence="1" type="ORF">HPB50_002699</name>
</gene>
<sequence length="181" mass="19064">MRASIRRCGRRYGAVATMAAAALSNVIVSRGISASGANAHCFSLNGTLISQAKAVASLDKGNAHEEPFAEPLRGTLAVGSSRTTALATSAATGFVKQQATLSGGVIRYTPFAFWPVIPESHFPGEFTYTPEAFPHACALTSSACRRSPSVDAAPQTRLDRFSCVELPQPKRHSKLSAPMSP</sequence>
<comment type="caution">
    <text evidence="1">The sequence shown here is derived from an EMBL/GenBank/DDBJ whole genome shotgun (WGS) entry which is preliminary data.</text>
</comment>
<organism evidence="1 2">
    <name type="scientific">Hyalomma asiaticum</name>
    <name type="common">Tick</name>
    <dbReference type="NCBI Taxonomy" id="266040"/>
    <lineage>
        <taxon>Eukaryota</taxon>
        <taxon>Metazoa</taxon>
        <taxon>Ecdysozoa</taxon>
        <taxon>Arthropoda</taxon>
        <taxon>Chelicerata</taxon>
        <taxon>Arachnida</taxon>
        <taxon>Acari</taxon>
        <taxon>Parasitiformes</taxon>
        <taxon>Ixodida</taxon>
        <taxon>Ixodoidea</taxon>
        <taxon>Ixodidae</taxon>
        <taxon>Hyalomminae</taxon>
        <taxon>Hyalomma</taxon>
    </lineage>
</organism>
<dbReference type="Proteomes" id="UP000821845">
    <property type="component" value="Chromosome 1"/>
</dbReference>
<keyword evidence="2" id="KW-1185">Reference proteome</keyword>
<name>A0ACB7TB16_HYAAI</name>
<proteinExistence type="predicted"/>
<protein>
    <submittedName>
        <fullName evidence="1">Uncharacterized protein</fullName>
    </submittedName>
</protein>
<evidence type="ECO:0000313" key="1">
    <source>
        <dbReference type="EMBL" id="KAH6944326.1"/>
    </source>
</evidence>